<dbReference type="AlphaFoldDB" id="A0AAF0DGI3"/>
<dbReference type="Gene3D" id="3.10.50.40">
    <property type="match status" value="1"/>
</dbReference>
<protein>
    <recommendedName>
        <fullName evidence="3 6">peptidylprolyl isomerase</fullName>
        <ecNumber evidence="3 6">5.2.1.8</ecNumber>
    </recommendedName>
</protein>
<evidence type="ECO:0000313" key="10">
    <source>
        <dbReference type="Proteomes" id="UP001219355"/>
    </source>
</evidence>
<proteinExistence type="predicted"/>
<keyword evidence="5 6" id="KW-0413">Isomerase</keyword>
<evidence type="ECO:0000313" key="9">
    <source>
        <dbReference type="EMBL" id="WEW58142.1"/>
    </source>
</evidence>
<feature type="chain" id="PRO_5042231240" description="peptidylprolyl isomerase" evidence="7">
    <location>
        <begin position="22"/>
        <end position="132"/>
    </location>
</feature>
<evidence type="ECO:0000256" key="5">
    <source>
        <dbReference type="ARBA" id="ARBA00023235"/>
    </source>
</evidence>
<sequence length="132" mass="14287">MRLFSLLTTVAVVAASALVCSELIIEIIHKVDCSRPTQEGDTLKIHYLGTFTNGTAFDSSFGGEPLQFTLGAMKVIKGFDQGARNMCPGEIRKVTIPPDLGYGDKQKGPIPPNSTLIFYTKLVDIVGVPKEE</sequence>
<organism evidence="9 10">
    <name type="scientific">Emydomyces testavorans</name>
    <dbReference type="NCBI Taxonomy" id="2070801"/>
    <lineage>
        <taxon>Eukaryota</taxon>
        <taxon>Fungi</taxon>
        <taxon>Dikarya</taxon>
        <taxon>Ascomycota</taxon>
        <taxon>Pezizomycotina</taxon>
        <taxon>Eurotiomycetes</taxon>
        <taxon>Eurotiomycetidae</taxon>
        <taxon>Onygenales</taxon>
        <taxon>Nannizziopsiaceae</taxon>
        <taxon>Emydomyces</taxon>
    </lineage>
</organism>
<accession>A0AAF0DGI3</accession>
<dbReference type="PROSITE" id="PS50059">
    <property type="entry name" value="FKBP_PPIASE"/>
    <property type="match status" value="1"/>
</dbReference>
<name>A0AAF0DGI3_9EURO</name>
<dbReference type="EMBL" id="CP120628">
    <property type="protein sequence ID" value="WEW58142.1"/>
    <property type="molecule type" value="Genomic_DNA"/>
</dbReference>
<comment type="function">
    <text evidence="2">PPIases accelerate the folding of proteins. It catalyzes the cis-trans isomerization of proline imidic peptide bonds in oligopeptides.</text>
</comment>
<evidence type="ECO:0000256" key="3">
    <source>
        <dbReference type="ARBA" id="ARBA00013194"/>
    </source>
</evidence>
<dbReference type="PANTHER" id="PTHR45779:SF7">
    <property type="entry name" value="PEPTIDYLPROLYL ISOMERASE"/>
    <property type="match status" value="1"/>
</dbReference>
<evidence type="ECO:0000256" key="2">
    <source>
        <dbReference type="ARBA" id="ARBA00002388"/>
    </source>
</evidence>
<gene>
    <name evidence="9" type="primary">FPR2_1</name>
    <name evidence="9" type="ORF">PRK78_003609</name>
</gene>
<dbReference type="InterPro" id="IPR044609">
    <property type="entry name" value="FKBP2/11"/>
</dbReference>
<dbReference type="Proteomes" id="UP001219355">
    <property type="component" value="Chromosome 2"/>
</dbReference>
<evidence type="ECO:0000256" key="4">
    <source>
        <dbReference type="ARBA" id="ARBA00023110"/>
    </source>
</evidence>
<dbReference type="FunFam" id="3.10.50.40:FF:000006">
    <property type="entry name" value="Peptidyl-prolyl cis-trans isomerase"/>
    <property type="match status" value="1"/>
</dbReference>
<feature type="domain" description="PPIase FKBP-type" evidence="8">
    <location>
        <begin position="40"/>
        <end position="126"/>
    </location>
</feature>
<dbReference type="EC" id="5.2.1.8" evidence="3 6"/>
<dbReference type="PANTHER" id="PTHR45779">
    <property type="entry name" value="PEPTIDYLPROLYL ISOMERASE"/>
    <property type="match status" value="1"/>
</dbReference>
<keyword evidence="4 6" id="KW-0697">Rotamase</keyword>
<comment type="catalytic activity">
    <reaction evidence="1 6">
        <text>[protein]-peptidylproline (omega=180) = [protein]-peptidylproline (omega=0)</text>
        <dbReference type="Rhea" id="RHEA:16237"/>
        <dbReference type="Rhea" id="RHEA-COMP:10747"/>
        <dbReference type="Rhea" id="RHEA-COMP:10748"/>
        <dbReference type="ChEBI" id="CHEBI:83833"/>
        <dbReference type="ChEBI" id="CHEBI:83834"/>
        <dbReference type="EC" id="5.2.1.8"/>
    </reaction>
</comment>
<reference evidence="9" key="1">
    <citation type="submission" date="2023-03" db="EMBL/GenBank/DDBJ databases">
        <title>Emydomyces testavorans Genome Sequence.</title>
        <authorList>
            <person name="Hoyer L."/>
        </authorList>
    </citation>
    <scope>NUCLEOTIDE SEQUENCE</scope>
    <source>
        <strain evidence="9">16-2883</strain>
    </source>
</reference>
<evidence type="ECO:0000256" key="6">
    <source>
        <dbReference type="PROSITE-ProRule" id="PRU00277"/>
    </source>
</evidence>
<evidence type="ECO:0000256" key="1">
    <source>
        <dbReference type="ARBA" id="ARBA00000971"/>
    </source>
</evidence>
<dbReference type="InterPro" id="IPR046357">
    <property type="entry name" value="PPIase_dom_sf"/>
</dbReference>
<evidence type="ECO:0000259" key="8">
    <source>
        <dbReference type="PROSITE" id="PS50059"/>
    </source>
</evidence>
<keyword evidence="10" id="KW-1185">Reference proteome</keyword>
<feature type="signal peptide" evidence="7">
    <location>
        <begin position="1"/>
        <end position="21"/>
    </location>
</feature>
<dbReference type="GO" id="GO:0003755">
    <property type="term" value="F:peptidyl-prolyl cis-trans isomerase activity"/>
    <property type="evidence" value="ECO:0007669"/>
    <property type="project" value="UniProtKB-KW"/>
</dbReference>
<dbReference type="Pfam" id="PF00254">
    <property type="entry name" value="FKBP_C"/>
    <property type="match status" value="1"/>
</dbReference>
<keyword evidence="7" id="KW-0732">Signal</keyword>
<evidence type="ECO:0000256" key="7">
    <source>
        <dbReference type="SAM" id="SignalP"/>
    </source>
</evidence>
<dbReference type="SUPFAM" id="SSF54534">
    <property type="entry name" value="FKBP-like"/>
    <property type="match status" value="1"/>
</dbReference>
<dbReference type="InterPro" id="IPR001179">
    <property type="entry name" value="PPIase_FKBP_dom"/>
</dbReference>
<dbReference type="GO" id="GO:0005783">
    <property type="term" value="C:endoplasmic reticulum"/>
    <property type="evidence" value="ECO:0007669"/>
    <property type="project" value="TreeGrafter"/>
</dbReference>